<feature type="binding site" evidence="14">
    <location>
        <position position="293"/>
    </location>
    <ligand>
        <name>NAD(+)</name>
        <dbReference type="ChEBI" id="CHEBI:57540"/>
    </ligand>
</feature>
<evidence type="ECO:0000256" key="1">
    <source>
        <dbReference type="ARBA" id="ARBA00004496"/>
    </source>
</evidence>
<evidence type="ECO:0000256" key="4">
    <source>
        <dbReference type="ARBA" id="ARBA00016961"/>
    </source>
</evidence>
<comment type="cofactor">
    <cofactor evidence="14 16">
        <name>FAD</name>
        <dbReference type="ChEBI" id="CHEBI:57692"/>
    </cofactor>
    <text evidence="14 16">Binds 1 FAD per subunit.</text>
</comment>
<dbReference type="EMBL" id="CP018228">
    <property type="protein sequence ID" value="API51900.1"/>
    <property type="molecule type" value="Genomic_DNA"/>
</dbReference>
<dbReference type="InterPro" id="IPR036188">
    <property type="entry name" value="FAD/NAD-bd_sf"/>
</dbReference>
<dbReference type="EC" id="1.8.1.4" evidence="3 16"/>
<dbReference type="RefSeq" id="WP_072638588.1">
    <property type="nucleotide sequence ID" value="NZ_CP018228.1"/>
</dbReference>
<dbReference type="PIRSF" id="PIRSF000350">
    <property type="entry name" value="Mercury_reductase_MerA"/>
    <property type="match status" value="1"/>
</dbReference>
<dbReference type="Proteomes" id="UP000183050">
    <property type="component" value="Chromosome"/>
</dbReference>
<dbReference type="InterPro" id="IPR001100">
    <property type="entry name" value="Pyr_nuc-diS_OxRdtase"/>
</dbReference>
<dbReference type="GO" id="GO:0005737">
    <property type="term" value="C:cytoplasm"/>
    <property type="evidence" value="ECO:0007669"/>
    <property type="project" value="UniProtKB-SubCell"/>
</dbReference>
<keyword evidence="5" id="KW-0963">Cytoplasm</keyword>
<evidence type="ECO:0000313" key="20">
    <source>
        <dbReference type="Proteomes" id="UP000183050"/>
    </source>
</evidence>
<evidence type="ECO:0000256" key="10">
    <source>
        <dbReference type="ARBA" id="ARBA00023157"/>
    </source>
</evidence>
<keyword evidence="7 14" id="KW-0274">FAD</keyword>
<dbReference type="GO" id="GO:0006103">
    <property type="term" value="P:2-oxoglutarate metabolic process"/>
    <property type="evidence" value="ECO:0007669"/>
    <property type="project" value="TreeGrafter"/>
</dbReference>
<sequence length="488" mass="51620">MAESYDVIIIGSGPGGYVAAIRASQLGLKTAIVEREHMGGICLNWGCIPTKALLRSAEVLDHANHFKDYGLVLEGTVKPDAKAVVGRSRAVSARLNAGVGFLMKKNKIDIIWGEAKITKAPAGAQPGEVVVGKSSKPVVEPQHPLPKNVKSGEGTYTAKHIIIATGARPRALPGIEPDGKLIWTYFEALKPDVLPKSLIVMGSGAIGIEFASFYRSMGVDVTVVEVMPTIMPVEDAEITAIARKQLEKRGLKIFTSAKVSKVEKAADSVTAHVETADGKVQQITAGRLISAIGVQGNIENLGIEALGVKTDRGCVVIDGYGKTNIAGIYAIGDVAGPPMLAHKAEHEGVVCVEKIAGLPNVHPTDKGKVPGCTYCNPQVASVGITEAKAKEQGRDIRVGRFSFAANGKAIALGEDQGMVKVIFDKKTGELLGAHMVGAEVTELIQGFVVAMNLETTEEELMHTIFPHPTVSETMKEAVLDAYGRVLNA</sequence>
<dbReference type="InterPro" id="IPR023753">
    <property type="entry name" value="FAD/NAD-binding_dom"/>
</dbReference>
<evidence type="ECO:0000256" key="16">
    <source>
        <dbReference type="RuleBase" id="RU003692"/>
    </source>
</evidence>
<dbReference type="PANTHER" id="PTHR22912">
    <property type="entry name" value="DISULFIDE OXIDOREDUCTASE"/>
    <property type="match status" value="1"/>
</dbReference>
<feature type="binding site" evidence="14">
    <location>
        <position position="333"/>
    </location>
    <ligand>
        <name>FAD</name>
        <dbReference type="ChEBI" id="CHEBI:57692"/>
    </ligand>
</feature>
<dbReference type="SUPFAM" id="SSF55424">
    <property type="entry name" value="FAD/NAD-linked reductases, dimerisation (C-terminal) domain"/>
    <property type="match status" value="1"/>
</dbReference>
<feature type="binding site" evidence="14">
    <location>
        <position position="225"/>
    </location>
    <ligand>
        <name>NAD(+)</name>
        <dbReference type="ChEBI" id="CHEBI:57540"/>
    </ligand>
</feature>
<dbReference type="FunFam" id="3.30.390.30:FF:000001">
    <property type="entry name" value="Dihydrolipoyl dehydrogenase"/>
    <property type="match status" value="1"/>
</dbReference>
<evidence type="ECO:0000256" key="2">
    <source>
        <dbReference type="ARBA" id="ARBA00007532"/>
    </source>
</evidence>
<protein>
    <recommendedName>
        <fullName evidence="4 16">Dihydrolipoyl dehydrogenase</fullName>
        <ecNumber evidence="3 16">1.8.1.4</ecNumber>
    </recommendedName>
</protein>
<dbReference type="NCBIfam" id="TIGR01350">
    <property type="entry name" value="lipoamide_DH"/>
    <property type="match status" value="1"/>
</dbReference>
<proteinExistence type="inferred from homology"/>
<evidence type="ECO:0000259" key="17">
    <source>
        <dbReference type="Pfam" id="PF02852"/>
    </source>
</evidence>
<feature type="domain" description="FAD/NAD(P)-binding" evidence="18">
    <location>
        <begin position="5"/>
        <end position="348"/>
    </location>
</feature>
<evidence type="ECO:0000256" key="8">
    <source>
        <dbReference type="ARBA" id="ARBA00023002"/>
    </source>
</evidence>
<feature type="binding site" evidence="14">
    <location>
        <position position="51"/>
    </location>
    <ligand>
        <name>FAD</name>
        <dbReference type="ChEBI" id="CHEBI:57692"/>
    </ligand>
</feature>
<dbReference type="GO" id="GO:0050660">
    <property type="term" value="F:flavin adenine dinucleotide binding"/>
    <property type="evidence" value="ECO:0007669"/>
    <property type="project" value="InterPro"/>
</dbReference>
<dbReference type="InterPro" id="IPR006258">
    <property type="entry name" value="Lipoamide_DH"/>
</dbReference>
<comment type="miscellaneous">
    <text evidence="16">The active site is a redox-active disulfide bond.</text>
</comment>
<keyword evidence="11 16" id="KW-0676">Redox-active center</keyword>
<evidence type="ECO:0000256" key="14">
    <source>
        <dbReference type="PIRSR" id="PIRSR000350-3"/>
    </source>
</evidence>
<feature type="binding site" evidence="14">
    <location>
        <begin position="339"/>
        <end position="342"/>
    </location>
    <ligand>
        <name>FAD</name>
        <dbReference type="ChEBI" id="CHEBI:57692"/>
    </ligand>
</feature>
<evidence type="ECO:0000313" key="19">
    <source>
        <dbReference type="EMBL" id="API51900.1"/>
    </source>
</evidence>
<evidence type="ECO:0000256" key="5">
    <source>
        <dbReference type="ARBA" id="ARBA00022490"/>
    </source>
</evidence>
<dbReference type="InterPro" id="IPR016156">
    <property type="entry name" value="FAD/NAD-linked_Rdtase_dimer_sf"/>
</dbReference>
<keyword evidence="8 16" id="KW-0560">Oxidoreductase</keyword>
<evidence type="ECO:0000256" key="6">
    <source>
        <dbReference type="ARBA" id="ARBA00022630"/>
    </source>
</evidence>
<evidence type="ECO:0000256" key="15">
    <source>
        <dbReference type="PIRSR" id="PIRSR000350-4"/>
    </source>
</evidence>
<comment type="similarity">
    <text evidence="2 16">Belongs to the class-I pyridine nucleotide-disulfide oxidoreductase family.</text>
</comment>
<dbReference type="Pfam" id="PF07992">
    <property type="entry name" value="Pyr_redox_2"/>
    <property type="match status" value="1"/>
</dbReference>
<feature type="disulfide bond" description="Redox-active" evidence="15">
    <location>
        <begin position="42"/>
        <end position="47"/>
    </location>
</feature>
<dbReference type="InterPro" id="IPR004099">
    <property type="entry name" value="Pyr_nucl-diS_OxRdtase_dimer"/>
</dbReference>
<evidence type="ECO:0000256" key="13">
    <source>
        <dbReference type="PIRSR" id="PIRSR000350-2"/>
    </source>
</evidence>
<keyword evidence="6 16" id="KW-0285">Flavoprotein</keyword>
<dbReference type="InterPro" id="IPR050151">
    <property type="entry name" value="Class-I_Pyr_Nuc-Dis_Oxidored"/>
</dbReference>
<keyword evidence="14" id="KW-0547">Nucleotide-binding</keyword>
<evidence type="ECO:0000256" key="9">
    <source>
        <dbReference type="ARBA" id="ARBA00023027"/>
    </source>
</evidence>
<comment type="catalytic activity">
    <reaction evidence="12 16">
        <text>N(6)-[(R)-dihydrolipoyl]-L-lysyl-[protein] + NAD(+) = N(6)-[(R)-lipoyl]-L-lysyl-[protein] + NADH + H(+)</text>
        <dbReference type="Rhea" id="RHEA:15045"/>
        <dbReference type="Rhea" id="RHEA-COMP:10474"/>
        <dbReference type="Rhea" id="RHEA-COMP:10475"/>
        <dbReference type="ChEBI" id="CHEBI:15378"/>
        <dbReference type="ChEBI" id="CHEBI:57540"/>
        <dbReference type="ChEBI" id="CHEBI:57945"/>
        <dbReference type="ChEBI" id="CHEBI:83099"/>
        <dbReference type="ChEBI" id="CHEBI:83100"/>
        <dbReference type="EC" id="1.8.1.4"/>
    </reaction>
</comment>
<evidence type="ECO:0000256" key="11">
    <source>
        <dbReference type="ARBA" id="ARBA00023284"/>
    </source>
</evidence>
<dbReference type="PANTHER" id="PTHR22912:SF217">
    <property type="entry name" value="DIHYDROLIPOYL DEHYDROGENASE"/>
    <property type="match status" value="1"/>
</dbReference>
<dbReference type="InterPro" id="IPR012999">
    <property type="entry name" value="Pyr_OxRdtase_I_AS"/>
</dbReference>
<organism evidence="19 20">
    <name type="scientific">Rhizobium leguminosarum</name>
    <dbReference type="NCBI Taxonomy" id="384"/>
    <lineage>
        <taxon>Bacteria</taxon>
        <taxon>Pseudomonadati</taxon>
        <taxon>Pseudomonadota</taxon>
        <taxon>Alphaproteobacteria</taxon>
        <taxon>Hyphomicrobiales</taxon>
        <taxon>Rhizobiaceae</taxon>
        <taxon>Rhizobium/Agrobacterium group</taxon>
        <taxon>Rhizobium</taxon>
    </lineage>
</organism>
<dbReference type="AlphaFoldDB" id="A0A1L3Z8N1"/>
<feature type="active site" description="Proton acceptor" evidence="13">
    <location>
        <position position="467"/>
    </location>
</feature>
<evidence type="ECO:0000259" key="18">
    <source>
        <dbReference type="Pfam" id="PF07992"/>
    </source>
</evidence>
<dbReference type="PRINTS" id="PR00411">
    <property type="entry name" value="PNDRDTASEI"/>
</dbReference>
<dbReference type="PRINTS" id="PR00368">
    <property type="entry name" value="FADPNR"/>
</dbReference>
<accession>A0A1L3Z8N1</accession>
<feature type="binding site" evidence="14">
    <location>
        <begin position="202"/>
        <end position="209"/>
    </location>
    <ligand>
        <name>NAD(+)</name>
        <dbReference type="ChEBI" id="CHEBI:57540"/>
    </ligand>
</feature>
<gene>
    <name evidence="19" type="ORF">BMW22_09890</name>
</gene>
<feature type="domain" description="Pyridine nucleotide-disulphide oxidoreductase dimerisation" evidence="17">
    <location>
        <begin position="369"/>
        <end position="477"/>
    </location>
</feature>
<dbReference type="Pfam" id="PF02852">
    <property type="entry name" value="Pyr_redox_dim"/>
    <property type="match status" value="1"/>
</dbReference>
<dbReference type="Gene3D" id="3.30.390.30">
    <property type="match status" value="1"/>
</dbReference>
<dbReference type="PROSITE" id="PS00076">
    <property type="entry name" value="PYRIDINE_REDOX_1"/>
    <property type="match status" value="1"/>
</dbReference>
<evidence type="ECO:0000256" key="7">
    <source>
        <dbReference type="ARBA" id="ARBA00022827"/>
    </source>
</evidence>
<dbReference type="Gene3D" id="3.50.50.60">
    <property type="entry name" value="FAD/NAD(P)-binding domain"/>
    <property type="match status" value="2"/>
</dbReference>
<comment type="subcellular location">
    <subcellularLocation>
        <location evidence="1">Cytoplasm</location>
    </subcellularLocation>
</comment>
<name>A0A1L3Z8N1_RHILE</name>
<keyword evidence="10" id="KW-1015">Disulfide bond</keyword>
<keyword evidence="9 14" id="KW-0520">NAD</keyword>
<evidence type="ECO:0000256" key="12">
    <source>
        <dbReference type="ARBA" id="ARBA00049187"/>
    </source>
</evidence>
<dbReference type="SUPFAM" id="SSF51905">
    <property type="entry name" value="FAD/NAD(P)-binding domain"/>
    <property type="match status" value="1"/>
</dbReference>
<reference evidence="19 20" key="1">
    <citation type="submission" date="2016-11" db="EMBL/GenBank/DDBJ databases">
        <title>Rhizobium leguminosarum bv. viciae strain Vaf12 isolated from Vavilovia formosa root nodules from Russia, Dagestan.</title>
        <authorList>
            <person name="Kimeklis A."/>
        </authorList>
    </citation>
    <scope>NUCLEOTIDE SEQUENCE [LARGE SCALE GENOMIC DNA]</scope>
    <source>
        <strain evidence="19 20">Vaf-108</strain>
    </source>
</reference>
<dbReference type="GO" id="GO:0004148">
    <property type="term" value="F:dihydrolipoyl dehydrogenase (NADH) activity"/>
    <property type="evidence" value="ECO:0007669"/>
    <property type="project" value="UniProtKB-EC"/>
</dbReference>
<evidence type="ECO:0000256" key="3">
    <source>
        <dbReference type="ARBA" id="ARBA00012608"/>
    </source>
</evidence>